<accession>A0ABY7VDC9</accession>
<evidence type="ECO:0000259" key="1">
    <source>
        <dbReference type="PROSITE" id="PS51459"/>
    </source>
</evidence>
<dbReference type="InterPro" id="IPR040198">
    <property type="entry name" value="Fido_containing"/>
</dbReference>
<dbReference type="InterPro" id="IPR036597">
    <property type="entry name" value="Fido-like_dom_sf"/>
</dbReference>
<dbReference type="PROSITE" id="PS51459">
    <property type="entry name" value="FIDO"/>
    <property type="match status" value="1"/>
</dbReference>
<name>A0ABY7VDC9_9GAMM</name>
<dbReference type="Gene3D" id="1.10.3290.10">
    <property type="entry name" value="Fido-like domain"/>
    <property type="match status" value="1"/>
</dbReference>
<evidence type="ECO:0000313" key="2">
    <source>
        <dbReference type="EMBL" id="WDE11291.1"/>
    </source>
</evidence>
<dbReference type="SUPFAM" id="SSF140931">
    <property type="entry name" value="Fic-like"/>
    <property type="match status" value="1"/>
</dbReference>
<evidence type="ECO:0000313" key="3">
    <source>
        <dbReference type="Proteomes" id="UP001215231"/>
    </source>
</evidence>
<dbReference type="PANTHER" id="PTHR13504">
    <property type="entry name" value="FIDO DOMAIN-CONTAINING PROTEIN DDB_G0283145"/>
    <property type="match status" value="1"/>
</dbReference>
<organism evidence="2 3">
    <name type="scientific">Thalassomonas haliotis</name>
    <dbReference type="NCBI Taxonomy" id="485448"/>
    <lineage>
        <taxon>Bacteria</taxon>
        <taxon>Pseudomonadati</taxon>
        <taxon>Pseudomonadota</taxon>
        <taxon>Gammaproteobacteria</taxon>
        <taxon>Alteromonadales</taxon>
        <taxon>Colwelliaceae</taxon>
        <taxon>Thalassomonas</taxon>
    </lineage>
</organism>
<sequence>MSYREQYIERYAGAETVERKHGDKQETIMCVIPPTLAEQEIRLEISFDLNNFKQGQYGEFSLNGFLNRYLAGSRSLKESRSVSRKRLALVSSGIGFVDPEAIDLVTQMARYQQAREILAANKQLSRQKLLNVNRLLEAEHKKAGNIRKNQNWIGGKSAATAYYVCPPAERVEALIGDWLDFINNADLAEEVIAIVGHNQLLNIHPFVDGNGRTGRVFLQSRLEQKYGDIIHPSLYRLHKPKDTYVDAIQSSLKPESFNAPIHSYWQESLSWGDRLKRRMYQILADGQGKLNARLAMRALSANGKKLLDHLWVQPIVCEKGLFKHFGWDFFSAQTAIQELINYKILEARRLRQPEGAIIYDCPLMFATWQQLDDAIFLKEAEIDAAQAI</sequence>
<dbReference type="RefSeq" id="WP_274051438.1">
    <property type="nucleotide sequence ID" value="NZ_CP059693.1"/>
</dbReference>
<feature type="domain" description="Fido" evidence="1">
    <location>
        <begin position="124"/>
        <end position="267"/>
    </location>
</feature>
<dbReference type="EMBL" id="CP059693">
    <property type="protein sequence ID" value="WDE11291.1"/>
    <property type="molecule type" value="Genomic_DNA"/>
</dbReference>
<gene>
    <name evidence="2" type="ORF">H3N35_24220</name>
</gene>
<protein>
    <submittedName>
        <fullName evidence="2">Fic family protein</fullName>
    </submittedName>
</protein>
<dbReference type="Pfam" id="PF02661">
    <property type="entry name" value="Fic"/>
    <property type="match status" value="1"/>
</dbReference>
<dbReference type="Proteomes" id="UP001215231">
    <property type="component" value="Chromosome"/>
</dbReference>
<keyword evidence="3" id="KW-1185">Reference proteome</keyword>
<dbReference type="PANTHER" id="PTHR13504:SF38">
    <property type="entry name" value="FIDO DOMAIN-CONTAINING PROTEIN"/>
    <property type="match status" value="1"/>
</dbReference>
<proteinExistence type="predicted"/>
<reference evidence="2 3" key="1">
    <citation type="journal article" date="2022" name="Mar. Drugs">
        <title>Bioassay-Guided Fractionation Leads to the Detection of Cholic Acid Generated by the Rare Thalassomonas sp.</title>
        <authorList>
            <person name="Pheiffer F."/>
            <person name="Schneider Y.K."/>
            <person name="Hansen E.H."/>
            <person name="Andersen J.H."/>
            <person name="Isaksson J."/>
            <person name="Busche T."/>
            <person name="R C."/>
            <person name="Kalinowski J."/>
            <person name="Zyl L.V."/>
            <person name="Trindade M."/>
        </authorList>
    </citation>
    <scope>NUCLEOTIDE SEQUENCE [LARGE SCALE GENOMIC DNA]</scope>
    <source>
        <strain evidence="2 3">A5K-61T</strain>
    </source>
</reference>
<dbReference type="InterPro" id="IPR003812">
    <property type="entry name" value="Fido"/>
</dbReference>